<feature type="region of interest" description="Disordered" evidence="6">
    <location>
        <begin position="111"/>
        <end position="164"/>
    </location>
</feature>
<comment type="caution">
    <text evidence="7">The sequence shown here is derived from an EMBL/GenBank/DDBJ whole genome shotgun (WGS) entry which is preliminary data.</text>
</comment>
<reference evidence="7 8" key="1">
    <citation type="journal article" date="2021" name="Sci. Rep.">
        <title>Genome sequencing of the multicellular alga Astrephomene provides insights into convergent evolution of germ-soma differentiation.</title>
        <authorList>
            <person name="Yamashita S."/>
            <person name="Yamamoto K."/>
            <person name="Matsuzaki R."/>
            <person name="Suzuki S."/>
            <person name="Yamaguchi H."/>
            <person name="Hirooka S."/>
            <person name="Minakuchi Y."/>
            <person name="Miyagishima S."/>
            <person name="Kawachi M."/>
            <person name="Toyoda A."/>
            <person name="Nozaki H."/>
        </authorList>
    </citation>
    <scope>NUCLEOTIDE SEQUENCE [LARGE SCALE GENOMIC DNA]</scope>
    <source>
        <strain evidence="7 8">NIES-4017</strain>
    </source>
</reference>
<feature type="region of interest" description="Disordered" evidence="6">
    <location>
        <begin position="1115"/>
        <end position="1153"/>
    </location>
</feature>
<dbReference type="InterPro" id="IPR004344">
    <property type="entry name" value="TTL/TTLL_fam"/>
</dbReference>
<keyword evidence="4" id="KW-0067">ATP-binding</keyword>
<feature type="region of interest" description="Disordered" evidence="6">
    <location>
        <begin position="510"/>
        <end position="557"/>
    </location>
</feature>
<evidence type="ECO:0000256" key="5">
    <source>
        <dbReference type="ARBA" id="ARBA00030445"/>
    </source>
</evidence>
<evidence type="ECO:0000256" key="3">
    <source>
        <dbReference type="ARBA" id="ARBA00022741"/>
    </source>
</evidence>
<gene>
    <name evidence="7" type="ORF">Agub_g857</name>
</gene>
<feature type="region of interest" description="Disordered" evidence="6">
    <location>
        <begin position="238"/>
        <end position="262"/>
    </location>
</feature>
<feature type="compositionally biased region" description="Low complexity" evidence="6">
    <location>
        <begin position="113"/>
        <end position="132"/>
    </location>
</feature>
<feature type="compositionally biased region" description="Pro residues" evidence="6">
    <location>
        <begin position="545"/>
        <end position="557"/>
    </location>
</feature>
<feature type="region of interest" description="Disordered" evidence="6">
    <location>
        <begin position="192"/>
        <end position="217"/>
    </location>
</feature>
<feature type="compositionally biased region" description="Acidic residues" evidence="6">
    <location>
        <begin position="445"/>
        <end position="466"/>
    </location>
</feature>
<dbReference type="GO" id="GO:0070740">
    <property type="term" value="F:tubulin-glutamic acid ligase activity"/>
    <property type="evidence" value="ECO:0007669"/>
    <property type="project" value="TreeGrafter"/>
</dbReference>
<evidence type="ECO:0000256" key="2">
    <source>
        <dbReference type="ARBA" id="ARBA00022598"/>
    </source>
</evidence>
<feature type="region of interest" description="Disordered" evidence="6">
    <location>
        <begin position="760"/>
        <end position="851"/>
    </location>
</feature>
<evidence type="ECO:0000313" key="7">
    <source>
        <dbReference type="EMBL" id="GFR40319.1"/>
    </source>
</evidence>
<feature type="compositionally biased region" description="Gly residues" evidence="6">
    <location>
        <begin position="1473"/>
        <end position="1488"/>
    </location>
</feature>
<feature type="compositionally biased region" description="Low complexity" evidence="6">
    <location>
        <begin position="141"/>
        <end position="160"/>
    </location>
</feature>
<evidence type="ECO:0000256" key="4">
    <source>
        <dbReference type="ARBA" id="ARBA00022840"/>
    </source>
</evidence>
<dbReference type="Gene3D" id="3.30.470.20">
    <property type="entry name" value="ATP-grasp fold, B domain"/>
    <property type="match status" value="1"/>
</dbReference>
<feature type="compositionally biased region" description="Gly residues" evidence="6">
    <location>
        <begin position="1140"/>
        <end position="1149"/>
    </location>
</feature>
<feature type="compositionally biased region" description="Gly residues" evidence="6">
    <location>
        <begin position="781"/>
        <end position="795"/>
    </location>
</feature>
<feature type="region of interest" description="Disordered" evidence="6">
    <location>
        <begin position="1457"/>
        <end position="1500"/>
    </location>
</feature>
<evidence type="ECO:0000313" key="8">
    <source>
        <dbReference type="Proteomes" id="UP001054857"/>
    </source>
</evidence>
<dbReference type="Proteomes" id="UP001054857">
    <property type="component" value="Unassembled WGS sequence"/>
</dbReference>
<feature type="compositionally biased region" description="Polar residues" evidence="6">
    <location>
        <begin position="837"/>
        <end position="851"/>
    </location>
</feature>
<dbReference type="PANTHER" id="PTHR12241">
    <property type="entry name" value="TUBULIN POLYGLUTAMYLASE"/>
    <property type="match status" value="1"/>
</dbReference>
<dbReference type="Pfam" id="PF03133">
    <property type="entry name" value="TTL"/>
    <property type="match status" value="2"/>
</dbReference>
<dbReference type="PANTHER" id="PTHR12241:SF39">
    <property type="entry name" value="TUBULIN POLYGLUTAMYLASE TTLL9-RELATED"/>
    <property type="match status" value="1"/>
</dbReference>
<feature type="compositionally biased region" description="Gly residues" evidence="6">
    <location>
        <begin position="1122"/>
        <end position="1132"/>
    </location>
</feature>
<keyword evidence="8" id="KW-1185">Reference proteome</keyword>
<name>A0AAD3DEG5_9CHLO</name>
<evidence type="ECO:0000256" key="6">
    <source>
        <dbReference type="SAM" id="MobiDB-lite"/>
    </source>
</evidence>
<feature type="compositionally biased region" description="Low complexity" evidence="6">
    <location>
        <begin position="248"/>
        <end position="262"/>
    </location>
</feature>
<comment type="similarity">
    <text evidence="1">Belongs to the tubulin--tyrosine ligase family.</text>
</comment>
<proteinExistence type="inferred from homology"/>
<feature type="compositionally biased region" description="Gly residues" evidence="6">
    <location>
        <begin position="1343"/>
        <end position="1352"/>
    </location>
</feature>
<feature type="compositionally biased region" description="Low complexity" evidence="6">
    <location>
        <begin position="727"/>
        <end position="748"/>
    </location>
</feature>
<protein>
    <recommendedName>
        <fullName evidence="5">Tubulin--tyrosine ligase-like protein 9</fullName>
    </recommendedName>
</protein>
<keyword evidence="2" id="KW-0436">Ligase</keyword>
<feature type="compositionally biased region" description="Basic and acidic residues" evidence="6">
    <location>
        <begin position="1490"/>
        <end position="1500"/>
    </location>
</feature>
<organism evidence="7 8">
    <name type="scientific">Astrephomene gubernaculifera</name>
    <dbReference type="NCBI Taxonomy" id="47775"/>
    <lineage>
        <taxon>Eukaryota</taxon>
        <taxon>Viridiplantae</taxon>
        <taxon>Chlorophyta</taxon>
        <taxon>core chlorophytes</taxon>
        <taxon>Chlorophyceae</taxon>
        <taxon>CS clade</taxon>
        <taxon>Chlamydomonadales</taxon>
        <taxon>Astrephomenaceae</taxon>
        <taxon>Astrephomene</taxon>
    </lineage>
</organism>
<dbReference type="GO" id="GO:0005524">
    <property type="term" value="F:ATP binding"/>
    <property type="evidence" value="ECO:0007669"/>
    <property type="project" value="UniProtKB-KW"/>
</dbReference>
<evidence type="ECO:0000256" key="1">
    <source>
        <dbReference type="ARBA" id="ARBA00006820"/>
    </source>
</evidence>
<keyword evidence="3" id="KW-0547">Nucleotide-binding</keyword>
<dbReference type="SUPFAM" id="SSF56059">
    <property type="entry name" value="Glutathione synthetase ATP-binding domain-like"/>
    <property type="match status" value="1"/>
</dbReference>
<dbReference type="PROSITE" id="PS51221">
    <property type="entry name" value="TTL"/>
    <property type="match status" value="1"/>
</dbReference>
<feature type="region of interest" description="Disordered" evidence="6">
    <location>
        <begin position="717"/>
        <end position="748"/>
    </location>
</feature>
<dbReference type="GO" id="GO:0000226">
    <property type="term" value="P:microtubule cytoskeleton organization"/>
    <property type="evidence" value="ECO:0007669"/>
    <property type="project" value="TreeGrafter"/>
</dbReference>
<dbReference type="EMBL" id="BMAR01000001">
    <property type="protein sequence ID" value="GFR40319.1"/>
    <property type="molecule type" value="Genomic_DNA"/>
</dbReference>
<feature type="compositionally biased region" description="Low complexity" evidence="6">
    <location>
        <begin position="817"/>
        <end position="836"/>
    </location>
</feature>
<accession>A0AAD3DEG5</accession>
<dbReference type="GO" id="GO:0015631">
    <property type="term" value="F:tubulin binding"/>
    <property type="evidence" value="ECO:0007669"/>
    <property type="project" value="TreeGrafter"/>
</dbReference>
<dbReference type="GO" id="GO:0036064">
    <property type="term" value="C:ciliary basal body"/>
    <property type="evidence" value="ECO:0007669"/>
    <property type="project" value="TreeGrafter"/>
</dbReference>
<sequence>MPQAQWVLDAAYTPEAGQAASNGAMSPKRPRRGPGVLHLDCRGLASGAASKSQAISQQTAQWKPANAYKALSTAEGSISGVQPTHPALLLSVLAGQSAHGSIAGTTSQLALRSGSVGPSSAATATSGQSARTQPTSGPADAANSHSRSQRQQASQGTTAGRSPAAAFTSARVGAISAAAAAAAAAAPRPYAYNPLLPRQSSSTGRRRPSTEPKLPDSALHYAANGNACFTTPGGLPNHPFPAAGPGGSASSSGHGGSRATAAAAAQGAPSGAIFAPTLLQPASSLSAEFLLRRMGSSGAATGASGQPATTQGLLAQGQHGSGLSMAAFAQHGATAEEIAAAASAAIAAAAAAAASSAAAAGRLAPGSVVLTSNGGARGVAQYPHAEPSPNGSVGGSARAAVQRLSVPLWQMEHAERRHASSAGSGGADADSAFEYLGAYEGDAASGEDEAGGEGEEEDEYYDDEDVGGATGEFGCEEDCGEEDPVRGAAAAVVGTLALKRLAGASATLRSSTGGAISGLQHRTRALSSRSLSGKAIGSGGGGRPPAAPYPPQPQPQPPVMCLTFQRPQTRRSPVVAACLSGCSRDGSAPGSEAGSRPNTAASVWSSYDLLQPDPRAPISIRSLAPGGNASHGGINGYYGIASNGCYGSLGGCNTSPSAGVTGFGLRGLRLSGAQIDGGVALSSGGSAGGGGGGSVGRWRPVGHPRADEVMLTVVETRDSDGSGGGAAAASAGRSRCSSPGSSRGSGDGAAAHAMLLLASLGLTSPPSPNGARRHRAPTQSRGGGRKAGTNGGGGSMPPTPTRPLHPAVLALPDLPFTPSAAPASTPSAARGAASAGLTEQQQQLLASSSVPTDTKGRAFPYVLQPAFPGTCPTIAFVGSAAAKQAAGMTPLLNPTLFVKYGGVANTPVRTAFREAGLRPTRKGKRWIVQWGGILDAASLAKLHCFQRVNHFPGTWELGHKGHLYRNVYNARRRARGPAAEAFDIVPRFYIMPRDYEEFRSDSERFPDRLYIQKPTNSSRGRGIRMVTRPDAISRDCKDVLVQHYIANPLLLNGFKFDMRVYAAATCLDPLRLYVFPDGLARLATEPYSADRAQLSKRCVHLTNYSVNKKSTKFVKAAQQQQQGGGEEGGAASSGGTAAPAGGGGGGGGPASECEGSKWSLSGLRAYLEARGMGPGWAMVWRQVCDIIAAAVIAAEPRMNTDFKMKVPHRNNCFEVWGFDIMLTDSYRAWLIEANTCPSLAADSALDMRVKCGMVSELMHLLGVVPYDVEVYEKTAEAKRQARLTGLPVTTSTATAATSASSTSRGGAASATAAGDKGGGGDDEPTTPTTPTPSGGLGTPQHSFGGGGGGSSAGGAAAAAAAAAVQPRTLQELDTIDFSMLSPAELPDIVLDAEAEMARRGSWQRVFPCEEDPGRYLNLFETPRLNNVLLCKYYAQTGSGHRPMGQGGTSEATEALMRRPRPGGSARGHTRSGGVAGGGSGGGGVGGSRPGSREWRPGGGV</sequence>
<feature type="region of interest" description="Disordered" evidence="6">
    <location>
        <begin position="443"/>
        <end position="481"/>
    </location>
</feature>
<feature type="compositionally biased region" description="Low complexity" evidence="6">
    <location>
        <begin position="1289"/>
        <end position="1314"/>
    </location>
</feature>
<feature type="region of interest" description="Disordered" evidence="6">
    <location>
        <begin position="1289"/>
        <end position="1354"/>
    </location>
</feature>